<comment type="pathway">
    <text evidence="3 18">Amino-acid biosynthesis; L-leucine biosynthesis; L-leucine from 3-methyl-2-oxobutanoate: step 3/4.</text>
</comment>
<evidence type="ECO:0000256" key="13">
    <source>
        <dbReference type="ARBA" id="ARBA00023027"/>
    </source>
</evidence>
<dbReference type="PANTHER" id="PTHR42979">
    <property type="entry name" value="3-ISOPROPYLMALATE DEHYDROGENASE"/>
    <property type="match status" value="1"/>
</dbReference>
<dbReference type="EC" id="1.1.1.85" evidence="6 16"/>
<evidence type="ECO:0000256" key="10">
    <source>
        <dbReference type="ARBA" id="ARBA00022723"/>
    </source>
</evidence>
<evidence type="ECO:0000313" key="21">
    <source>
        <dbReference type="Proteomes" id="UP000001522"/>
    </source>
</evidence>
<evidence type="ECO:0000256" key="16">
    <source>
        <dbReference type="NCBIfam" id="TIGR00169"/>
    </source>
</evidence>
<evidence type="ECO:0000256" key="8">
    <source>
        <dbReference type="ARBA" id="ARBA00022430"/>
    </source>
</evidence>
<keyword evidence="12 17" id="KW-0560">Oxidoreductase</keyword>
<dbReference type="SUPFAM" id="SSF53659">
    <property type="entry name" value="Isocitrate/Isopropylmalate dehydrogenase-like"/>
    <property type="match status" value="1"/>
</dbReference>
<evidence type="ECO:0000256" key="14">
    <source>
        <dbReference type="ARBA" id="ARBA00023211"/>
    </source>
</evidence>
<dbReference type="GO" id="GO:0003862">
    <property type="term" value="F:3-isopropylmalate dehydrogenase activity"/>
    <property type="evidence" value="ECO:0007669"/>
    <property type="project" value="UniProtKB-UniRule"/>
</dbReference>
<dbReference type="GO" id="GO:0051287">
    <property type="term" value="F:NAD binding"/>
    <property type="evidence" value="ECO:0007669"/>
    <property type="project" value="InterPro"/>
</dbReference>
<organism evidence="20 21">
    <name type="scientific">Helicobacter mustelae (strain ATCC 43772 / CCUG 25715 / CIP 103759 / LMG 18044 / NCTC 12198 / R85-136P)</name>
    <name type="common">Campylobacter mustelae</name>
    <dbReference type="NCBI Taxonomy" id="679897"/>
    <lineage>
        <taxon>Bacteria</taxon>
        <taxon>Pseudomonadati</taxon>
        <taxon>Campylobacterota</taxon>
        <taxon>Epsilonproteobacteria</taxon>
        <taxon>Campylobacterales</taxon>
        <taxon>Helicobacteraceae</taxon>
        <taxon>Helicobacter</taxon>
    </lineage>
</organism>
<dbReference type="PROSITE" id="PS00470">
    <property type="entry name" value="IDH_IMDH"/>
    <property type="match status" value="1"/>
</dbReference>
<accession>D3UIF1</accession>
<comment type="cofactor">
    <cofactor evidence="18">
        <name>Mg(2+)</name>
        <dbReference type="ChEBI" id="CHEBI:18420"/>
    </cofactor>
    <cofactor evidence="18">
        <name>Mn(2+)</name>
        <dbReference type="ChEBI" id="CHEBI:29035"/>
    </cofactor>
    <text evidence="18">Binds 1 Mg(2+) or Mn(2+) ion per subunit.</text>
</comment>
<comment type="cofactor">
    <cofactor evidence="2">
        <name>Mn(2+)</name>
        <dbReference type="ChEBI" id="CHEBI:29035"/>
    </cofactor>
</comment>
<comment type="catalytic activity">
    <reaction evidence="1 18">
        <text>(2R,3S)-3-isopropylmalate + NAD(+) = 4-methyl-2-oxopentanoate + CO2 + NADH</text>
        <dbReference type="Rhea" id="RHEA:32271"/>
        <dbReference type="ChEBI" id="CHEBI:16526"/>
        <dbReference type="ChEBI" id="CHEBI:17865"/>
        <dbReference type="ChEBI" id="CHEBI:35121"/>
        <dbReference type="ChEBI" id="CHEBI:57540"/>
        <dbReference type="ChEBI" id="CHEBI:57945"/>
        <dbReference type="EC" id="1.1.1.85"/>
    </reaction>
</comment>
<dbReference type="InterPro" id="IPR024084">
    <property type="entry name" value="IsoPropMal-DH-like_dom"/>
</dbReference>
<dbReference type="STRING" id="679897.HMU10170"/>
<dbReference type="GO" id="GO:0000287">
    <property type="term" value="F:magnesium ion binding"/>
    <property type="evidence" value="ECO:0007669"/>
    <property type="project" value="InterPro"/>
</dbReference>
<evidence type="ECO:0000259" key="19">
    <source>
        <dbReference type="SMART" id="SM01329"/>
    </source>
</evidence>
<evidence type="ECO:0000256" key="2">
    <source>
        <dbReference type="ARBA" id="ARBA00001936"/>
    </source>
</evidence>
<dbReference type="InterPro" id="IPR004429">
    <property type="entry name" value="Isopropylmalate_DH"/>
</dbReference>
<dbReference type="Proteomes" id="UP000001522">
    <property type="component" value="Chromosome"/>
</dbReference>
<dbReference type="InterPro" id="IPR019818">
    <property type="entry name" value="IsoCit/isopropylmalate_DH_CS"/>
</dbReference>
<dbReference type="Pfam" id="PF00180">
    <property type="entry name" value="Iso_dh"/>
    <property type="match status" value="1"/>
</dbReference>
<evidence type="ECO:0000256" key="9">
    <source>
        <dbReference type="ARBA" id="ARBA00022605"/>
    </source>
</evidence>
<feature type="domain" description="Isopropylmalate dehydrogenase-like" evidence="19">
    <location>
        <begin position="3"/>
        <end position="340"/>
    </location>
</feature>
<comment type="subunit">
    <text evidence="5 18">Homodimer.</text>
</comment>
<dbReference type="SMART" id="SM01329">
    <property type="entry name" value="Iso_dh"/>
    <property type="match status" value="1"/>
</dbReference>
<comment type="function">
    <text evidence="18">Catalyzes the oxidation of 3-carboxy-2-hydroxy-4-methylpentanoate (3-isopropylmalate) to 3-carboxy-4-methyl-2-oxopentanoate. The product decarboxylates to 4-methyl-2 oxopentanoate.</text>
</comment>
<comment type="similarity">
    <text evidence="4">Belongs to the isocitrate and isopropylmalate dehydrogenases family. LeuB type 1 subfamily.</text>
</comment>
<evidence type="ECO:0000256" key="4">
    <source>
        <dbReference type="ARBA" id="ARBA00008319"/>
    </source>
</evidence>
<gene>
    <name evidence="20" type="primary">leuB</name>
    <name evidence="20" type="ordered locus">HMU10170</name>
</gene>
<dbReference type="eggNOG" id="COG0473">
    <property type="taxonomic scope" value="Bacteria"/>
</dbReference>
<evidence type="ECO:0000256" key="17">
    <source>
        <dbReference type="RuleBase" id="RU004443"/>
    </source>
</evidence>
<dbReference type="RefSeq" id="WP_013023346.1">
    <property type="nucleotide sequence ID" value="NC_013949.1"/>
</dbReference>
<dbReference type="EMBL" id="FN555004">
    <property type="protein sequence ID" value="CBG40274.1"/>
    <property type="molecule type" value="Genomic_DNA"/>
</dbReference>
<keyword evidence="15 18" id="KW-0100">Branched-chain amino acid biosynthesis</keyword>
<dbReference type="Gene3D" id="3.40.718.10">
    <property type="entry name" value="Isopropylmalate Dehydrogenase"/>
    <property type="match status" value="1"/>
</dbReference>
<dbReference type="FunFam" id="3.40.718.10:FF:000006">
    <property type="entry name" value="3-isopropylmalate dehydrogenase"/>
    <property type="match status" value="1"/>
</dbReference>
<evidence type="ECO:0000313" key="20">
    <source>
        <dbReference type="EMBL" id="CBG40274.1"/>
    </source>
</evidence>
<keyword evidence="13 18" id="KW-0520">NAD</keyword>
<evidence type="ECO:0000256" key="3">
    <source>
        <dbReference type="ARBA" id="ARBA00004762"/>
    </source>
</evidence>
<dbReference type="NCBIfam" id="TIGR00169">
    <property type="entry name" value="leuB"/>
    <property type="match status" value="1"/>
</dbReference>
<evidence type="ECO:0000256" key="15">
    <source>
        <dbReference type="ARBA" id="ARBA00023304"/>
    </source>
</evidence>
<proteinExistence type="inferred from homology"/>
<keyword evidence="10 18" id="KW-0479">Metal-binding</keyword>
<dbReference type="HOGENOM" id="CLU_031953_0_3_7"/>
<keyword evidence="9" id="KW-0028">Amino-acid biosynthesis</keyword>
<dbReference type="PANTHER" id="PTHR42979:SF1">
    <property type="entry name" value="3-ISOPROPYLMALATE DEHYDROGENASE"/>
    <property type="match status" value="1"/>
</dbReference>
<evidence type="ECO:0000256" key="11">
    <source>
        <dbReference type="ARBA" id="ARBA00022842"/>
    </source>
</evidence>
<sequence>MQKIVCLKGDGIGGEIMDSMLEVWHALMPVKEHFALQFCDFGGVAIDKYGTPLPDSTLDACLNAKAVMLACIGAPKYQHAQKTPEQGLLELRKSLGLYCNLRPICVSEALKNRAPLRSEILQGSDFVIVRELISGIYFGTPRVLQEDHAIDTCSYRREEIERILRCAFELARSRRKHVVSVDKANVLATSKLWRQVAEELHEEFKDCVLEHQYVDSMAMKILLQPRDYDVIVTENLFGDILSDEASVLLGSLGVCPSVSMGEGGRSLYEPIHGSAPDIAGKGIANPVGMIFCLALMLEFSFGDKVHANRIRNAVESCFANGIFTPDLGGETNTKEFTEAVVDCLKRDGAQS</sequence>
<evidence type="ECO:0000256" key="6">
    <source>
        <dbReference type="ARBA" id="ARBA00013101"/>
    </source>
</evidence>
<dbReference type="GO" id="GO:0009098">
    <property type="term" value="P:L-leucine biosynthetic process"/>
    <property type="evidence" value="ECO:0007669"/>
    <property type="project" value="UniProtKB-UniRule"/>
</dbReference>
<keyword evidence="8 18" id="KW-0432">Leucine biosynthesis</keyword>
<evidence type="ECO:0000256" key="5">
    <source>
        <dbReference type="ARBA" id="ARBA00011738"/>
    </source>
</evidence>
<keyword evidence="11" id="KW-0460">Magnesium</keyword>
<dbReference type="KEGG" id="hms:HMU10170"/>
<keyword evidence="14" id="KW-0464">Manganese</keyword>
<protein>
    <recommendedName>
        <fullName evidence="7 16">3-isopropylmalate dehydrogenase</fullName>
        <ecNumber evidence="6 16">1.1.1.85</ecNumber>
    </recommendedName>
</protein>
<keyword evidence="21" id="KW-1185">Reference proteome</keyword>
<evidence type="ECO:0000256" key="1">
    <source>
        <dbReference type="ARBA" id="ARBA00000624"/>
    </source>
</evidence>
<evidence type="ECO:0000256" key="7">
    <source>
        <dbReference type="ARBA" id="ARBA00019276"/>
    </source>
</evidence>
<dbReference type="AlphaFoldDB" id="D3UIF1"/>
<reference evidence="20 21" key="1">
    <citation type="journal article" date="2010" name="BMC Genomics">
        <title>Comparative genomics and proteomics of Helicobacter mustelae, an ulcerogenic and carcinogenic gastric pathogen.</title>
        <authorList>
            <person name="O'Toole P.W."/>
            <person name="Snelling W.J."/>
            <person name="Canchaya C."/>
            <person name="Forde B.M."/>
            <person name="Hardie K.R."/>
            <person name="Josenhans C."/>
            <person name="Graham R.L.J."/>
            <person name="McMullan G."/>
            <person name="Parkhill J."/>
            <person name="Belda E."/>
            <person name="Bentley S.D."/>
        </authorList>
    </citation>
    <scope>NUCLEOTIDE SEQUENCE [LARGE SCALE GENOMIC DNA]</scope>
    <source>
        <strain evidence="21">ATCC 43772 / LMG 18044 / NCTC 12198 / 12198</strain>
    </source>
</reference>
<dbReference type="UniPathway" id="UPA00048">
    <property type="reaction ID" value="UER00072"/>
</dbReference>
<evidence type="ECO:0000256" key="12">
    <source>
        <dbReference type="ARBA" id="ARBA00023002"/>
    </source>
</evidence>
<dbReference type="GO" id="GO:0005829">
    <property type="term" value="C:cytosol"/>
    <property type="evidence" value="ECO:0007669"/>
    <property type="project" value="TreeGrafter"/>
</dbReference>
<name>D3UIF1_HELM1</name>
<evidence type="ECO:0000256" key="18">
    <source>
        <dbReference type="RuleBase" id="RU004445"/>
    </source>
</evidence>